<evidence type="ECO:0000313" key="2">
    <source>
        <dbReference type="EMBL" id="GIP16509.1"/>
    </source>
</evidence>
<feature type="compositionally biased region" description="Basic and acidic residues" evidence="1">
    <location>
        <begin position="161"/>
        <end position="172"/>
    </location>
</feature>
<accession>A0A920CYZ9</accession>
<dbReference type="Proteomes" id="UP000683139">
    <property type="component" value="Unassembled WGS sequence"/>
</dbReference>
<comment type="caution">
    <text evidence="2">The sequence shown here is derived from an EMBL/GenBank/DDBJ whole genome shotgun (WGS) entry which is preliminary data.</text>
</comment>
<dbReference type="AlphaFoldDB" id="A0A920CYZ9"/>
<sequence>MKRWQKVTIWIASILIVLVVGGLFAANYAVDKVLDSMVGMSVDDLIGEEDVNESGNSDGTVSPPTGNGDSETDTGTGTNDGAVGDPNQSVSSGNSQNTGNSTDPSNGGGTNSSNGGSDSSSSSSNGQQPNSSNGSNGEQASGSEQQGSSGSNSGGYSPEVSSDKAKEVEENISIKDKAKVVSTLMGSLSASDISALQKLASGGLSVEEKKEARDLLLEKLTEDQYNELIGIAAKHGLSQGKSYSEVKAE</sequence>
<gene>
    <name evidence="2" type="ORF">J40TS1_21510</name>
</gene>
<reference evidence="2" key="1">
    <citation type="submission" date="2021-03" db="EMBL/GenBank/DDBJ databases">
        <title>Antimicrobial resistance genes in bacteria isolated from Japanese honey, and their potential for conferring macrolide and lincosamide resistance in the American foulbrood pathogen Paenibacillus larvae.</title>
        <authorList>
            <person name="Okamoto M."/>
            <person name="Kumagai M."/>
            <person name="Kanamori H."/>
            <person name="Takamatsu D."/>
        </authorList>
    </citation>
    <scope>NUCLEOTIDE SEQUENCE</scope>
    <source>
        <strain evidence="2">J40TS1</strain>
    </source>
</reference>
<proteinExistence type="predicted"/>
<protein>
    <submittedName>
        <fullName evidence="2">Uncharacterized protein</fullName>
    </submittedName>
</protein>
<feature type="region of interest" description="Disordered" evidence="1">
    <location>
        <begin position="48"/>
        <end position="172"/>
    </location>
</feature>
<evidence type="ECO:0000313" key="3">
    <source>
        <dbReference type="Proteomes" id="UP000683139"/>
    </source>
</evidence>
<feature type="compositionally biased region" description="Polar residues" evidence="1">
    <location>
        <begin position="53"/>
        <end position="79"/>
    </location>
</feature>
<dbReference type="RefSeq" id="WP_213514822.1">
    <property type="nucleotide sequence ID" value="NZ_BOSE01000003.1"/>
</dbReference>
<evidence type="ECO:0000256" key="1">
    <source>
        <dbReference type="SAM" id="MobiDB-lite"/>
    </source>
</evidence>
<keyword evidence="3" id="KW-1185">Reference proteome</keyword>
<organism evidence="2 3">
    <name type="scientific">Paenibacillus montaniterrae</name>
    <dbReference type="NCBI Taxonomy" id="429341"/>
    <lineage>
        <taxon>Bacteria</taxon>
        <taxon>Bacillati</taxon>
        <taxon>Bacillota</taxon>
        <taxon>Bacilli</taxon>
        <taxon>Bacillales</taxon>
        <taxon>Paenibacillaceae</taxon>
        <taxon>Paenibacillus</taxon>
    </lineage>
</organism>
<feature type="compositionally biased region" description="Low complexity" evidence="1">
    <location>
        <begin position="87"/>
        <end position="155"/>
    </location>
</feature>
<name>A0A920CYZ9_9BACL</name>
<dbReference type="EMBL" id="BOSE01000003">
    <property type="protein sequence ID" value="GIP16509.1"/>
    <property type="molecule type" value="Genomic_DNA"/>
</dbReference>